<dbReference type="PANTHER" id="PTHR21443">
    <property type="entry name" value="CONSERVED OLIGOMERIC GOLGI COMPLEX COMPONENT 7"/>
    <property type="match status" value="1"/>
</dbReference>
<dbReference type="GO" id="GO:0017119">
    <property type="term" value="C:Golgi transport complex"/>
    <property type="evidence" value="ECO:0007669"/>
    <property type="project" value="InterPro"/>
</dbReference>
<dbReference type="Pfam" id="PF10191">
    <property type="entry name" value="COG7"/>
    <property type="match status" value="1"/>
</dbReference>
<proteinExistence type="inferred from homology"/>
<reference evidence="9" key="1">
    <citation type="submission" date="2020-11" db="EMBL/GenBank/DDBJ databases">
        <authorList>
            <person name="Tran Van P."/>
        </authorList>
    </citation>
    <scope>NUCLEOTIDE SEQUENCE</scope>
</reference>
<dbReference type="PANTHER" id="PTHR21443:SF0">
    <property type="entry name" value="CONSERVED OLIGOMERIC GOLGI COMPLEX SUBUNIT 7"/>
    <property type="match status" value="1"/>
</dbReference>
<evidence type="ECO:0000313" key="9">
    <source>
        <dbReference type="EMBL" id="CAD7400850.1"/>
    </source>
</evidence>
<evidence type="ECO:0000256" key="1">
    <source>
        <dbReference type="ARBA" id="ARBA00004395"/>
    </source>
</evidence>
<keyword evidence="6" id="KW-0333">Golgi apparatus</keyword>
<dbReference type="AlphaFoldDB" id="A0A7R9CQP3"/>
<dbReference type="EMBL" id="OC318169">
    <property type="protein sequence ID" value="CAD7400850.1"/>
    <property type="molecule type" value="Genomic_DNA"/>
</dbReference>
<keyword evidence="7" id="KW-0472">Membrane</keyword>
<gene>
    <name evidence="9" type="ORF">TCEB3V08_LOCUS5734</name>
</gene>
<protein>
    <recommendedName>
        <fullName evidence="3">Conserved oligomeric Golgi complex subunit 7</fullName>
    </recommendedName>
    <alternativeName>
        <fullName evidence="8">Component of oligomeric Golgi complex 7</fullName>
    </alternativeName>
</protein>
<evidence type="ECO:0000256" key="7">
    <source>
        <dbReference type="ARBA" id="ARBA00023136"/>
    </source>
</evidence>
<organism evidence="9">
    <name type="scientific">Timema cristinae</name>
    <name type="common">Walking stick</name>
    <dbReference type="NCBI Taxonomy" id="61476"/>
    <lineage>
        <taxon>Eukaryota</taxon>
        <taxon>Metazoa</taxon>
        <taxon>Ecdysozoa</taxon>
        <taxon>Arthropoda</taxon>
        <taxon>Hexapoda</taxon>
        <taxon>Insecta</taxon>
        <taxon>Pterygota</taxon>
        <taxon>Neoptera</taxon>
        <taxon>Polyneoptera</taxon>
        <taxon>Phasmatodea</taxon>
        <taxon>Timematodea</taxon>
        <taxon>Timematoidea</taxon>
        <taxon>Timematidae</taxon>
        <taxon>Timema</taxon>
    </lineage>
</organism>
<dbReference type="GO" id="GO:0006890">
    <property type="term" value="P:retrograde vesicle-mediated transport, Golgi to endoplasmic reticulum"/>
    <property type="evidence" value="ECO:0007669"/>
    <property type="project" value="TreeGrafter"/>
</dbReference>
<evidence type="ECO:0000256" key="3">
    <source>
        <dbReference type="ARBA" id="ARBA00020984"/>
    </source>
</evidence>
<name>A0A7R9CQP3_TIMCR</name>
<keyword evidence="5" id="KW-0653">Protein transport</keyword>
<evidence type="ECO:0000256" key="5">
    <source>
        <dbReference type="ARBA" id="ARBA00022927"/>
    </source>
</evidence>
<sequence>MDIAAFSDDNFEAKAWINKTFKSAEAQENKDAFVSSLVMKLQLYVQQVNSALEDTSQQVLQSLPRVMRDTELLHQEALLLREKMQLVKVEIAKVEQDTGQSMATLERIDNIKTELQAAKQALHEADNWIILAADLEEVFESGDIESISAKLVSMQQSLLILANVPDYEDRKLQLEGLKNRLEAMASPLLVQAFTSGSIGNSTSEIHSEVLGMYGDDCQDCSNISIWCTFYDDVQVNLADQPRSGRPATTSTLLNVVVPCSLASKGLCNPNSMVLTLQFPPPSNAQVILLPQNVGSRLTTLSEEHAAAPLETKFMGGLRSDRLEQATSATGRLVAH</sequence>
<keyword evidence="4" id="KW-0813">Transport</keyword>
<dbReference type="GO" id="GO:0000139">
    <property type="term" value="C:Golgi membrane"/>
    <property type="evidence" value="ECO:0007669"/>
    <property type="project" value="UniProtKB-SubCell"/>
</dbReference>
<dbReference type="GO" id="GO:0007030">
    <property type="term" value="P:Golgi organization"/>
    <property type="evidence" value="ECO:0007669"/>
    <property type="project" value="TreeGrafter"/>
</dbReference>
<evidence type="ECO:0000256" key="2">
    <source>
        <dbReference type="ARBA" id="ARBA00005831"/>
    </source>
</evidence>
<evidence type="ECO:0000256" key="4">
    <source>
        <dbReference type="ARBA" id="ARBA00022448"/>
    </source>
</evidence>
<comment type="subcellular location">
    <subcellularLocation>
        <location evidence="1">Golgi apparatus membrane</location>
        <topology evidence="1">Peripheral membrane protein</topology>
    </subcellularLocation>
</comment>
<dbReference type="GO" id="GO:0006886">
    <property type="term" value="P:intracellular protein transport"/>
    <property type="evidence" value="ECO:0007669"/>
    <property type="project" value="InterPro"/>
</dbReference>
<dbReference type="InterPro" id="IPR019335">
    <property type="entry name" value="COG7"/>
</dbReference>
<evidence type="ECO:0000256" key="6">
    <source>
        <dbReference type="ARBA" id="ARBA00023034"/>
    </source>
</evidence>
<accession>A0A7R9CQP3</accession>
<comment type="similarity">
    <text evidence="2">Belongs to the COG7 family.</text>
</comment>
<evidence type="ECO:0000256" key="8">
    <source>
        <dbReference type="ARBA" id="ARBA00031345"/>
    </source>
</evidence>